<dbReference type="SUPFAM" id="SSF48403">
    <property type="entry name" value="Ankyrin repeat"/>
    <property type="match status" value="1"/>
</dbReference>
<protein>
    <submittedName>
        <fullName evidence="11">Transient receptor potential cation channel subfamily V member 5 isoform X1</fullName>
    </submittedName>
</protein>
<evidence type="ECO:0000256" key="10">
    <source>
        <dbReference type="PROSITE-ProRule" id="PRU00023"/>
    </source>
</evidence>
<dbReference type="Gene3D" id="1.25.40.20">
    <property type="entry name" value="Ankyrin repeat-containing domain"/>
    <property type="match status" value="1"/>
</dbReference>
<evidence type="ECO:0000256" key="9">
    <source>
        <dbReference type="ARBA" id="ARBA00023303"/>
    </source>
</evidence>
<keyword evidence="3" id="KW-0472">Membrane</keyword>
<dbReference type="PROSITE" id="PS50088">
    <property type="entry name" value="ANK_REPEAT"/>
    <property type="match status" value="2"/>
</dbReference>
<keyword evidence="4" id="KW-0109">Calcium transport</keyword>
<accession>A0A6G0ZAL2</accession>
<dbReference type="GO" id="GO:0098703">
    <property type="term" value="P:calcium ion import across plasma membrane"/>
    <property type="evidence" value="ECO:0007669"/>
    <property type="project" value="TreeGrafter"/>
</dbReference>
<dbReference type="SMART" id="SM00248">
    <property type="entry name" value="ANK"/>
    <property type="match status" value="5"/>
</dbReference>
<dbReference type="GO" id="GO:0005262">
    <property type="term" value="F:calcium channel activity"/>
    <property type="evidence" value="ECO:0007669"/>
    <property type="project" value="UniProtKB-KW"/>
</dbReference>
<evidence type="ECO:0000256" key="1">
    <source>
        <dbReference type="ARBA" id="ARBA00004651"/>
    </source>
</evidence>
<dbReference type="InterPro" id="IPR002110">
    <property type="entry name" value="Ankyrin_rpt"/>
</dbReference>
<gene>
    <name evidence="11" type="ORF">FWK35_00009040</name>
</gene>
<dbReference type="FunFam" id="1.25.40.20:FF:000181">
    <property type="entry name" value="Nanchung, isoform A"/>
    <property type="match status" value="1"/>
</dbReference>
<keyword evidence="12" id="KW-1185">Reference proteome</keyword>
<evidence type="ECO:0000256" key="2">
    <source>
        <dbReference type="ARBA" id="ARBA00022448"/>
    </source>
</evidence>
<keyword evidence="3" id="KW-1003">Cell membrane</keyword>
<comment type="caution">
    <text evidence="11">The sequence shown here is derived from an EMBL/GenBank/DDBJ whole genome shotgun (WGS) entry which is preliminary data.</text>
</comment>
<organism evidence="11 12">
    <name type="scientific">Aphis craccivora</name>
    <name type="common">Cowpea aphid</name>
    <dbReference type="NCBI Taxonomy" id="307492"/>
    <lineage>
        <taxon>Eukaryota</taxon>
        <taxon>Metazoa</taxon>
        <taxon>Ecdysozoa</taxon>
        <taxon>Arthropoda</taxon>
        <taxon>Hexapoda</taxon>
        <taxon>Insecta</taxon>
        <taxon>Pterygota</taxon>
        <taxon>Neoptera</taxon>
        <taxon>Paraneoptera</taxon>
        <taxon>Hemiptera</taxon>
        <taxon>Sternorrhyncha</taxon>
        <taxon>Aphidomorpha</taxon>
        <taxon>Aphidoidea</taxon>
        <taxon>Aphididae</taxon>
        <taxon>Aphidini</taxon>
        <taxon>Aphis</taxon>
        <taxon>Aphis</taxon>
    </lineage>
</organism>
<dbReference type="Pfam" id="PF12796">
    <property type="entry name" value="Ank_2"/>
    <property type="match status" value="1"/>
</dbReference>
<evidence type="ECO:0000313" key="12">
    <source>
        <dbReference type="Proteomes" id="UP000478052"/>
    </source>
</evidence>
<evidence type="ECO:0000256" key="7">
    <source>
        <dbReference type="ARBA" id="ARBA00022837"/>
    </source>
</evidence>
<dbReference type="Pfam" id="PF00023">
    <property type="entry name" value="Ank"/>
    <property type="match status" value="1"/>
</dbReference>
<name>A0A6G0ZAL2_APHCR</name>
<evidence type="ECO:0000256" key="5">
    <source>
        <dbReference type="ARBA" id="ARBA00022673"/>
    </source>
</evidence>
<dbReference type="OrthoDB" id="533508at2759"/>
<feature type="repeat" description="ANK" evidence="10">
    <location>
        <begin position="149"/>
        <end position="181"/>
    </location>
</feature>
<evidence type="ECO:0000256" key="4">
    <source>
        <dbReference type="ARBA" id="ARBA00022568"/>
    </source>
</evidence>
<dbReference type="GO" id="GO:0005886">
    <property type="term" value="C:plasma membrane"/>
    <property type="evidence" value="ECO:0007669"/>
    <property type="project" value="UniProtKB-SubCell"/>
</dbReference>
<keyword evidence="9" id="KW-0407">Ion channel</keyword>
<dbReference type="AlphaFoldDB" id="A0A6G0ZAL2"/>
<dbReference type="PANTHER" id="PTHR10582:SF28">
    <property type="entry name" value="NANCHUNG, ISOFORM B"/>
    <property type="match status" value="1"/>
</dbReference>
<feature type="repeat" description="ANK" evidence="10">
    <location>
        <begin position="81"/>
        <end position="113"/>
    </location>
</feature>
<evidence type="ECO:0000256" key="3">
    <source>
        <dbReference type="ARBA" id="ARBA00022475"/>
    </source>
</evidence>
<dbReference type="Proteomes" id="UP000478052">
    <property type="component" value="Unassembled WGS sequence"/>
</dbReference>
<evidence type="ECO:0000313" key="11">
    <source>
        <dbReference type="EMBL" id="KAF0767908.1"/>
    </source>
</evidence>
<dbReference type="PROSITE" id="PS50297">
    <property type="entry name" value="ANK_REP_REGION"/>
    <property type="match status" value="2"/>
</dbReference>
<keyword evidence="5" id="KW-0107">Calcium channel</keyword>
<reference evidence="11 12" key="1">
    <citation type="submission" date="2019-08" db="EMBL/GenBank/DDBJ databases">
        <title>Whole genome of Aphis craccivora.</title>
        <authorList>
            <person name="Voronova N.V."/>
            <person name="Shulinski R.S."/>
            <person name="Bandarenka Y.V."/>
            <person name="Zhorov D.G."/>
            <person name="Warner D."/>
        </authorList>
    </citation>
    <scope>NUCLEOTIDE SEQUENCE [LARGE SCALE GENOMIC DNA]</scope>
    <source>
        <strain evidence="11">180601</strain>
        <tissue evidence="11">Whole Body</tissue>
    </source>
</reference>
<evidence type="ECO:0000256" key="6">
    <source>
        <dbReference type="ARBA" id="ARBA00022737"/>
    </source>
</evidence>
<keyword evidence="10" id="KW-0040">ANK repeat</keyword>
<evidence type="ECO:0000256" key="8">
    <source>
        <dbReference type="ARBA" id="ARBA00023065"/>
    </source>
</evidence>
<dbReference type="EMBL" id="VUJU01000872">
    <property type="protein sequence ID" value="KAF0767908.1"/>
    <property type="molecule type" value="Genomic_DNA"/>
</dbReference>
<dbReference type="InterPro" id="IPR024862">
    <property type="entry name" value="TRPV"/>
</dbReference>
<keyword evidence="11" id="KW-0675">Receptor</keyword>
<comment type="subcellular location">
    <subcellularLocation>
        <location evidence="1">Cell membrane</location>
        <topology evidence="1">Multi-pass membrane protein</topology>
    </subcellularLocation>
</comment>
<keyword evidence="8" id="KW-0406">Ion transport</keyword>
<keyword evidence="2" id="KW-0813">Transport</keyword>
<dbReference type="PANTHER" id="PTHR10582">
    <property type="entry name" value="TRANSIENT RECEPTOR POTENTIAL ION CHANNEL PROTEIN"/>
    <property type="match status" value="1"/>
</dbReference>
<keyword evidence="6" id="KW-0677">Repeat</keyword>
<proteinExistence type="predicted"/>
<sequence>MEDPNDYDIEKDIPTIEELEKLGEVQYREVCWDLKERGTVGETALHLCLLNATSIHADLAKRLLHFYPKLVNDIYMIDEYYGESVLHMAIVNEDPAMVKVLMDSGADLNERCFGNFMSTEDQKASRSDSLDHEWVNLCPDTNYEGYVYWGEYPLSFAACLGQEESYRLMLARGADPNNQDTNGNTVLHMLVIYEKISTFDMAYEIGAELNIRNVQNLTPLTLAAKLARIQMFFHILKIEREIYWQIGKTNYNRLHGPQHPSILSYTIARYSSITCAAYPLTQIDTIDNDTGQISRNSALNLVVFGVSIESPEHLEMMDGVLVDLLNAKWNAFVKFR</sequence>
<keyword evidence="7" id="KW-0106">Calcium</keyword>
<dbReference type="InterPro" id="IPR036770">
    <property type="entry name" value="Ankyrin_rpt-contain_sf"/>
</dbReference>